<reference evidence="2 3" key="1">
    <citation type="journal article" date="2021" name="BMC Biol.">
        <title>Horizontally acquired antibacterial genes associated with adaptive radiation of ladybird beetles.</title>
        <authorList>
            <person name="Li H.S."/>
            <person name="Tang X.F."/>
            <person name="Huang Y.H."/>
            <person name="Xu Z.Y."/>
            <person name="Chen M.L."/>
            <person name="Du X.Y."/>
            <person name="Qiu B.Y."/>
            <person name="Chen P.T."/>
            <person name="Zhang W."/>
            <person name="Slipinski A."/>
            <person name="Escalona H.E."/>
            <person name="Waterhouse R.M."/>
            <person name="Zwick A."/>
            <person name="Pang H."/>
        </authorList>
    </citation>
    <scope>NUCLEOTIDE SEQUENCE [LARGE SCALE GENOMIC DNA]</scope>
    <source>
        <strain evidence="2">SYSU2018</strain>
    </source>
</reference>
<dbReference type="AlphaFoldDB" id="A0ABD2MNT3"/>
<dbReference type="PANTHER" id="PTHR39069">
    <property type="entry name" value="ECDYSONE-INDUCIBLE GENE E1, ISOFORM A"/>
    <property type="match status" value="1"/>
</dbReference>
<evidence type="ECO:0000259" key="1">
    <source>
        <dbReference type="Pfam" id="PF01683"/>
    </source>
</evidence>
<organism evidence="2 3">
    <name type="scientific">Cryptolaemus montrouzieri</name>
    <dbReference type="NCBI Taxonomy" id="559131"/>
    <lineage>
        <taxon>Eukaryota</taxon>
        <taxon>Metazoa</taxon>
        <taxon>Ecdysozoa</taxon>
        <taxon>Arthropoda</taxon>
        <taxon>Hexapoda</taxon>
        <taxon>Insecta</taxon>
        <taxon>Pterygota</taxon>
        <taxon>Neoptera</taxon>
        <taxon>Endopterygota</taxon>
        <taxon>Coleoptera</taxon>
        <taxon>Polyphaga</taxon>
        <taxon>Cucujiformia</taxon>
        <taxon>Coccinelloidea</taxon>
        <taxon>Coccinellidae</taxon>
        <taxon>Scymninae</taxon>
        <taxon>Scymnini</taxon>
        <taxon>Cryptolaemus</taxon>
    </lineage>
</organism>
<evidence type="ECO:0000313" key="2">
    <source>
        <dbReference type="EMBL" id="KAL3268066.1"/>
    </source>
</evidence>
<dbReference type="InterPro" id="IPR006149">
    <property type="entry name" value="EB_dom"/>
</dbReference>
<dbReference type="Pfam" id="PF01683">
    <property type="entry name" value="EB"/>
    <property type="match status" value="1"/>
</dbReference>
<gene>
    <name evidence="2" type="ORF">HHI36_007195</name>
</gene>
<accession>A0ABD2MNT3</accession>
<sequence length="132" mass="14875">MPSHPHDASEWRQRELCEEPKRVNLNYQQAGSQVHIFEHGSAALELGDECNSDWECKESIAGSMCNRGRCSCMSFYARLNQTNCVQSTLLGYDCIVPEQCSMKVANSSCIEGSCRCVDGFLQFRKHTCLGRE</sequence>
<dbReference type="EMBL" id="JABFTP020000021">
    <property type="protein sequence ID" value="KAL3268066.1"/>
    <property type="molecule type" value="Genomic_DNA"/>
</dbReference>
<dbReference type="Proteomes" id="UP001516400">
    <property type="component" value="Unassembled WGS sequence"/>
</dbReference>
<feature type="domain" description="EB" evidence="1">
    <location>
        <begin position="81"/>
        <end position="128"/>
    </location>
</feature>
<keyword evidence="3" id="KW-1185">Reference proteome</keyword>
<comment type="caution">
    <text evidence="2">The sequence shown here is derived from an EMBL/GenBank/DDBJ whole genome shotgun (WGS) entry which is preliminary data.</text>
</comment>
<proteinExistence type="predicted"/>
<name>A0ABD2MNT3_9CUCU</name>
<evidence type="ECO:0000313" key="3">
    <source>
        <dbReference type="Proteomes" id="UP001516400"/>
    </source>
</evidence>
<dbReference type="PANTHER" id="PTHR39069:SF1">
    <property type="entry name" value="ECDYSONE-INDUCIBLE GENE E1, ISOFORM A"/>
    <property type="match status" value="1"/>
</dbReference>
<protein>
    <recommendedName>
        <fullName evidence="1">EB domain-containing protein</fullName>
    </recommendedName>
</protein>